<name>A0A9X2MNA1_9BACL</name>
<proteinExistence type="predicted"/>
<evidence type="ECO:0000313" key="4">
    <source>
        <dbReference type="Proteomes" id="UP001141950"/>
    </source>
</evidence>
<feature type="region of interest" description="Disordered" evidence="1">
    <location>
        <begin position="139"/>
        <end position="202"/>
    </location>
</feature>
<keyword evidence="2" id="KW-0812">Transmembrane</keyword>
<dbReference type="Proteomes" id="UP001141950">
    <property type="component" value="Unassembled WGS sequence"/>
</dbReference>
<dbReference type="AlphaFoldDB" id="A0A9X2MNA1"/>
<evidence type="ECO:0000256" key="2">
    <source>
        <dbReference type="SAM" id="Phobius"/>
    </source>
</evidence>
<gene>
    <name evidence="3" type="ORF">NQZ67_04855</name>
</gene>
<reference evidence="3" key="1">
    <citation type="submission" date="2022-08" db="EMBL/GenBank/DDBJ databases">
        <title>The genomic sequence of strain Paenibacillus sp. SCIV0701.</title>
        <authorList>
            <person name="Zhao H."/>
        </authorList>
    </citation>
    <scope>NUCLEOTIDE SEQUENCE</scope>
    <source>
        <strain evidence="3">SCIV0701</strain>
    </source>
</reference>
<protein>
    <submittedName>
        <fullName evidence="3">Stage II sporulation protein P</fullName>
    </submittedName>
</protein>
<evidence type="ECO:0000256" key="1">
    <source>
        <dbReference type="SAM" id="MobiDB-lite"/>
    </source>
</evidence>
<dbReference type="NCBIfam" id="TIGR02867">
    <property type="entry name" value="spore_II_P"/>
    <property type="match status" value="1"/>
</dbReference>
<dbReference type="EMBL" id="JANIPJ010000002">
    <property type="protein sequence ID" value="MCR2803207.1"/>
    <property type="molecule type" value="Genomic_DNA"/>
</dbReference>
<sequence>MKRKPLRWNEARDGQHLRQLLVTGKAFSLLSFSSMLFFIMLGLAGMLHQQSSESPIHSMKGFAAAVPGGFFGDMLEMEMPSFQSGMQSDSFTSREISSFMMRTLTSINPSTPGGLLAAELPGMASDAFLIRKGIGTDANVGPKDHLPIEGPQEEKDNGQGTEAPEGDTGAVEQPGADPDDSGSGGEQPATPISPPAEEPSTGDSKIAFIYHSHNRESWYPEVENKDANSTTKNITLVGKRLAEKLEEEGVGAMHSDTDYPTAIKGYRWELSYKYSKKTVQEALASSDDLKFFFDIHRDSQKRKYTTVDINGVSYAQVYFIIGHKNPNWKENEEFATKIHEELEKKYPGISRGIWGKTAATGNAEYNQSLASESVLLEIGGVENTLEESYRTADALGEIIAEIYWEAEKVSGEEQ</sequence>
<keyword evidence="2" id="KW-0472">Membrane</keyword>
<dbReference type="Pfam" id="PF07454">
    <property type="entry name" value="SpoIIP"/>
    <property type="match status" value="1"/>
</dbReference>
<organism evidence="3 4">
    <name type="scientific">Paenibacillus soyae</name>
    <dbReference type="NCBI Taxonomy" id="2969249"/>
    <lineage>
        <taxon>Bacteria</taxon>
        <taxon>Bacillati</taxon>
        <taxon>Bacillota</taxon>
        <taxon>Bacilli</taxon>
        <taxon>Bacillales</taxon>
        <taxon>Paenibacillaceae</taxon>
        <taxon>Paenibacillus</taxon>
    </lineage>
</organism>
<dbReference type="Gene3D" id="3.40.630.40">
    <property type="entry name" value="Zn-dependent exopeptidases"/>
    <property type="match status" value="1"/>
</dbReference>
<evidence type="ECO:0000313" key="3">
    <source>
        <dbReference type="EMBL" id="MCR2803207.1"/>
    </source>
</evidence>
<feature type="transmembrane region" description="Helical" evidence="2">
    <location>
        <begin position="20"/>
        <end position="47"/>
    </location>
</feature>
<dbReference type="InterPro" id="IPR010897">
    <property type="entry name" value="Spore_II_P"/>
</dbReference>
<dbReference type="SUPFAM" id="SSF53187">
    <property type="entry name" value="Zn-dependent exopeptidases"/>
    <property type="match status" value="1"/>
</dbReference>
<feature type="compositionally biased region" description="Basic and acidic residues" evidence="1">
    <location>
        <begin position="142"/>
        <end position="157"/>
    </location>
</feature>
<keyword evidence="2" id="KW-1133">Transmembrane helix</keyword>
<keyword evidence="4" id="KW-1185">Reference proteome</keyword>
<accession>A0A9X2MNA1</accession>
<comment type="caution">
    <text evidence="3">The sequence shown here is derived from an EMBL/GenBank/DDBJ whole genome shotgun (WGS) entry which is preliminary data.</text>
</comment>